<dbReference type="SMART" id="SM00776">
    <property type="entry name" value="NPCBM"/>
    <property type="match status" value="1"/>
</dbReference>
<keyword evidence="2" id="KW-0472">Membrane</keyword>
<organism evidence="4 5">
    <name type="scientific">Nocardia aobensis</name>
    <dbReference type="NCBI Taxonomy" id="257277"/>
    <lineage>
        <taxon>Bacteria</taxon>
        <taxon>Bacillati</taxon>
        <taxon>Actinomycetota</taxon>
        <taxon>Actinomycetes</taxon>
        <taxon>Mycobacteriales</taxon>
        <taxon>Nocardiaceae</taxon>
        <taxon>Nocardia</taxon>
    </lineage>
</organism>
<name>A0ABW6NW88_9NOCA</name>
<accession>A0ABW6NW88</accession>
<keyword evidence="5" id="KW-1185">Reference proteome</keyword>
<sequence>MPAWQIVLIVLGVLITILIGAAVNWVPRPAWFKTRYLLTTIALLAVASIAIALIQARAEHDKDRATADPAPPTTTAPTLGSPPASTTTTSPTTTTSSTKSGAAVASASKQFLADMTASEETPSTGAASVNGQTYPHSIYGRIGGCTTDVSYSYVLGRQWSQFTATVGLRDGSDFRSVVQFEVYADNDLVYSSDNVAVGQSPVATVPVKDVLNIKIRYLFVQGNKGLCSNAGYAVWGNAAVSK</sequence>
<dbReference type="EMBL" id="JBIAMT010000001">
    <property type="protein sequence ID" value="MFF0495447.1"/>
    <property type="molecule type" value="Genomic_DNA"/>
</dbReference>
<dbReference type="InterPro" id="IPR008979">
    <property type="entry name" value="Galactose-bd-like_sf"/>
</dbReference>
<dbReference type="InterPro" id="IPR038637">
    <property type="entry name" value="NPCBM_sf"/>
</dbReference>
<evidence type="ECO:0000256" key="2">
    <source>
        <dbReference type="SAM" id="Phobius"/>
    </source>
</evidence>
<feature type="domain" description="Glycosyl hydrolase family 98 putative carbohydrate-binding module" evidence="3">
    <location>
        <begin position="93"/>
        <end position="242"/>
    </location>
</feature>
<dbReference type="Gene3D" id="2.60.120.1060">
    <property type="entry name" value="NPCBM/NEW2 domain"/>
    <property type="match status" value="1"/>
</dbReference>
<dbReference type="SUPFAM" id="SSF49785">
    <property type="entry name" value="Galactose-binding domain-like"/>
    <property type="match status" value="1"/>
</dbReference>
<feature type="compositionally biased region" description="Low complexity" evidence="1">
    <location>
        <begin position="75"/>
        <end position="101"/>
    </location>
</feature>
<dbReference type="Proteomes" id="UP001601442">
    <property type="component" value="Unassembled WGS sequence"/>
</dbReference>
<dbReference type="InterPro" id="IPR013222">
    <property type="entry name" value="Glyco_hyd_98_carb-bd"/>
</dbReference>
<evidence type="ECO:0000256" key="1">
    <source>
        <dbReference type="SAM" id="MobiDB-lite"/>
    </source>
</evidence>
<evidence type="ECO:0000259" key="3">
    <source>
        <dbReference type="SMART" id="SM00776"/>
    </source>
</evidence>
<feature type="transmembrane region" description="Helical" evidence="2">
    <location>
        <begin position="36"/>
        <end position="54"/>
    </location>
</feature>
<evidence type="ECO:0000313" key="5">
    <source>
        <dbReference type="Proteomes" id="UP001601442"/>
    </source>
</evidence>
<dbReference type="Pfam" id="PF08305">
    <property type="entry name" value="NPCBM"/>
    <property type="match status" value="1"/>
</dbReference>
<comment type="caution">
    <text evidence="4">The sequence shown here is derived from an EMBL/GenBank/DDBJ whole genome shotgun (WGS) entry which is preliminary data.</text>
</comment>
<proteinExistence type="predicted"/>
<feature type="transmembrane region" description="Helical" evidence="2">
    <location>
        <begin position="6"/>
        <end position="24"/>
    </location>
</feature>
<evidence type="ECO:0000313" key="4">
    <source>
        <dbReference type="EMBL" id="MFF0495447.1"/>
    </source>
</evidence>
<reference evidence="4 5" key="1">
    <citation type="submission" date="2024-10" db="EMBL/GenBank/DDBJ databases">
        <title>The Natural Products Discovery Center: Release of the First 8490 Sequenced Strains for Exploring Actinobacteria Biosynthetic Diversity.</title>
        <authorList>
            <person name="Kalkreuter E."/>
            <person name="Kautsar S.A."/>
            <person name="Yang D."/>
            <person name="Bader C.D."/>
            <person name="Teijaro C.N."/>
            <person name="Fluegel L."/>
            <person name="Davis C.M."/>
            <person name="Simpson J.R."/>
            <person name="Lauterbach L."/>
            <person name="Steele A.D."/>
            <person name="Gui C."/>
            <person name="Meng S."/>
            <person name="Li G."/>
            <person name="Viehrig K."/>
            <person name="Ye F."/>
            <person name="Su P."/>
            <person name="Kiefer A.F."/>
            <person name="Nichols A."/>
            <person name="Cepeda A.J."/>
            <person name="Yan W."/>
            <person name="Fan B."/>
            <person name="Jiang Y."/>
            <person name="Adhikari A."/>
            <person name="Zheng C.-J."/>
            <person name="Schuster L."/>
            <person name="Cowan T.M."/>
            <person name="Smanski M.J."/>
            <person name="Chevrette M.G."/>
            <person name="De Carvalho L.P.S."/>
            <person name="Shen B."/>
        </authorList>
    </citation>
    <scope>NUCLEOTIDE SEQUENCE [LARGE SCALE GENOMIC DNA]</scope>
    <source>
        <strain evidence="4 5">NPDC004119</strain>
    </source>
</reference>
<protein>
    <submittedName>
        <fullName evidence="4">NPCBM/NEW2 domain-containing protein</fullName>
    </submittedName>
</protein>
<keyword evidence="2" id="KW-1133">Transmembrane helix</keyword>
<feature type="region of interest" description="Disordered" evidence="1">
    <location>
        <begin position="62"/>
        <end position="101"/>
    </location>
</feature>
<keyword evidence="2" id="KW-0812">Transmembrane</keyword>
<gene>
    <name evidence="4" type="ORF">ACFYU5_03490</name>
</gene>
<dbReference type="RefSeq" id="WP_387389476.1">
    <property type="nucleotide sequence ID" value="NZ_JBIAMT010000001.1"/>
</dbReference>